<feature type="transmembrane region" description="Helical" evidence="5">
    <location>
        <begin position="97"/>
        <end position="116"/>
    </location>
</feature>
<feature type="transmembrane region" description="Helical" evidence="5">
    <location>
        <begin position="253"/>
        <end position="271"/>
    </location>
</feature>
<dbReference type="Pfam" id="PF00892">
    <property type="entry name" value="EamA"/>
    <property type="match status" value="2"/>
</dbReference>
<dbReference type="Proteomes" id="UP000236584">
    <property type="component" value="Chromosome"/>
</dbReference>
<dbReference type="PANTHER" id="PTHR32322:SF2">
    <property type="entry name" value="EAMA DOMAIN-CONTAINING PROTEIN"/>
    <property type="match status" value="1"/>
</dbReference>
<evidence type="ECO:0000256" key="1">
    <source>
        <dbReference type="ARBA" id="ARBA00004141"/>
    </source>
</evidence>
<evidence type="ECO:0000313" key="7">
    <source>
        <dbReference type="EMBL" id="AUV82140.1"/>
    </source>
</evidence>
<evidence type="ECO:0000256" key="2">
    <source>
        <dbReference type="ARBA" id="ARBA00022692"/>
    </source>
</evidence>
<dbReference type="KEGG" id="srub:C2R22_11185"/>
<name>A0A2I8VJP3_9EURY</name>
<keyword evidence="8" id="KW-1185">Reference proteome</keyword>
<protein>
    <submittedName>
        <fullName evidence="7">EamA family transporter</fullName>
    </submittedName>
</protein>
<dbReference type="InterPro" id="IPR000620">
    <property type="entry name" value="EamA_dom"/>
</dbReference>
<sequence>MPSIKTKIQSIPVLFVLLAIVWGSSFVAIEVGLERVPPLLFAALRYDVAGVVVLAYAALTYERWLPRGRADWVPIALGGVLLIAAFHALLYLGQGSVSGAVAAVVISLVPLLTAVFDHTLLGERRLDPVGGAGFGFGIVGVAVVASPTPGAVGSESLFGVGLVFLAAVAFGLGSVITRSSTSTLPVVAQQGWTMLFGSAVLHAASVVRGEPFVAGAWTPSVLVAFVYLALGSGVLGFLLYFELLGRVGPSDLNLVNYVTPVVAAVVSWAVLGQVIDATTVAGFAVVFVGFALLKRDVVRCLLRSRWAVADC</sequence>
<feature type="transmembrane region" description="Helical" evidence="5">
    <location>
        <begin position="39"/>
        <end position="59"/>
    </location>
</feature>
<dbReference type="GO" id="GO:0016020">
    <property type="term" value="C:membrane"/>
    <property type="evidence" value="ECO:0007669"/>
    <property type="project" value="UniProtKB-SubCell"/>
</dbReference>
<dbReference type="SUPFAM" id="SSF103481">
    <property type="entry name" value="Multidrug resistance efflux transporter EmrE"/>
    <property type="match status" value="2"/>
</dbReference>
<dbReference type="InterPro" id="IPR050638">
    <property type="entry name" value="AA-Vitamin_Transporters"/>
</dbReference>
<keyword evidence="4 5" id="KW-0472">Membrane</keyword>
<accession>A0A2I8VJP3</accession>
<feature type="transmembrane region" description="Helical" evidence="5">
    <location>
        <begin position="71"/>
        <end position="91"/>
    </location>
</feature>
<dbReference type="OrthoDB" id="307453at2157"/>
<feature type="transmembrane region" description="Helical" evidence="5">
    <location>
        <begin position="277"/>
        <end position="293"/>
    </location>
</feature>
<reference evidence="7 8" key="1">
    <citation type="submission" date="2018-01" db="EMBL/GenBank/DDBJ databases">
        <title>Complete genome sequence of Salinigranum rubrum GX10T, an extremely halophilic archaeon isolated from a marine solar saltern.</title>
        <authorList>
            <person name="Han S."/>
        </authorList>
    </citation>
    <scope>NUCLEOTIDE SEQUENCE [LARGE SCALE GENOMIC DNA]</scope>
    <source>
        <strain evidence="7 8">GX10</strain>
    </source>
</reference>
<feature type="domain" description="EamA" evidence="6">
    <location>
        <begin position="158"/>
        <end position="293"/>
    </location>
</feature>
<gene>
    <name evidence="7" type="ORF">C2R22_11185</name>
</gene>
<evidence type="ECO:0000256" key="4">
    <source>
        <dbReference type="ARBA" id="ARBA00023136"/>
    </source>
</evidence>
<dbReference type="EMBL" id="CP026309">
    <property type="protein sequence ID" value="AUV82140.1"/>
    <property type="molecule type" value="Genomic_DNA"/>
</dbReference>
<evidence type="ECO:0000256" key="3">
    <source>
        <dbReference type="ARBA" id="ARBA00022989"/>
    </source>
</evidence>
<dbReference type="PANTHER" id="PTHR32322">
    <property type="entry name" value="INNER MEMBRANE TRANSPORTER"/>
    <property type="match status" value="1"/>
</dbReference>
<feature type="transmembrane region" description="Helical" evidence="5">
    <location>
        <begin position="128"/>
        <end position="145"/>
    </location>
</feature>
<feature type="transmembrane region" description="Helical" evidence="5">
    <location>
        <begin position="216"/>
        <end position="241"/>
    </location>
</feature>
<proteinExistence type="predicted"/>
<keyword evidence="3 5" id="KW-1133">Transmembrane helix</keyword>
<dbReference type="AlphaFoldDB" id="A0A2I8VJP3"/>
<feature type="transmembrane region" description="Helical" evidence="5">
    <location>
        <begin position="157"/>
        <end position="177"/>
    </location>
</feature>
<dbReference type="InterPro" id="IPR037185">
    <property type="entry name" value="EmrE-like"/>
</dbReference>
<feature type="domain" description="EamA" evidence="6">
    <location>
        <begin position="13"/>
        <end position="144"/>
    </location>
</feature>
<evidence type="ECO:0000313" key="8">
    <source>
        <dbReference type="Proteomes" id="UP000236584"/>
    </source>
</evidence>
<keyword evidence="2 5" id="KW-0812">Transmembrane</keyword>
<feature type="transmembrane region" description="Helical" evidence="5">
    <location>
        <begin position="184"/>
        <end position="204"/>
    </location>
</feature>
<organism evidence="7 8">
    <name type="scientific">Salinigranum rubrum</name>
    <dbReference type="NCBI Taxonomy" id="755307"/>
    <lineage>
        <taxon>Archaea</taxon>
        <taxon>Methanobacteriati</taxon>
        <taxon>Methanobacteriota</taxon>
        <taxon>Stenosarchaea group</taxon>
        <taxon>Halobacteria</taxon>
        <taxon>Halobacteriales</taxon>
        <taxon>Haloferacaceae</taxon>
        <taxon>Salinigranum</taxon>
    </lineage>
</organism>
<evidence type="ECO:0000256" key="5">
    <source>
        <dbReference type="SAM" id="Phobius"/>
    </source>
</evidence>
<evidence type="ECO:0000259" key="6">
    <source>
        <dbReference type="Pfam" id="PF00892"/>
    </source>
</evidence>
<comment type="subcellular location">
    <subcellularLocation>
        <location evidence="1">Membrane</location>
        <topology evidence="1">Multi-pass membrane protein</topology>
    </subcellularLocation>
</comment>
<feature type="transmembrane region" description="Helical" evidence="5">
    <location>
        <begin position="12"/>
        <end position="33"/>
    </location>
</feature>